<evidence type="ECO:0000256" key="2">
    <source>
        <dbReference type="ARBA" id="ARBA00006432"/>
    </source>
</evidence>
<dbReference type="Proteomes" id="UP000582659">
    <property type="component" value="Unassembled WGS sequence"/>
</dbReference>
<dbReference type="Pfam" id="PF00501">
    <property type="entry name" value="AMP-binding"/>
    <property type="match status" value="1"/>
</dbReference>
<keyword evidence="9" id="KW-1185">Reference proteome</keyword>
<evidence type="ECO:0000313" key="6">
    <source>
        <dbReference type="EMBL" id="CAD5214681.1"/>
    </source>
</evidence>
<evidence type="ECO:0000313" key="10">
    <source>
        <dbReference type="WBParaSite" id="BXY_0503000.1"/>
    </source>
</evidence>
<reference evidence="10" key="1">
    <citation type="submission" date="2016-11" db="UniProtKB">
        <authorList>
            <consortium name="WormBaseParasite"/>
        </authorList>
    </citation>
    <scope>IDENTIFICATION</scope>
</reference>
<evidence type="ECO:0000256" key="3">
    <source>
        <dbReference type="ARBA" id="ARBA00022598"/>
    </source>
</evidence>
<name>A0A1I7RWB7_BURXY</name>
<dbReference type="EMBL" id="CAJFCV020000002">
    <property type="protein sequence ID" value="CAG9095423.1"/>
    <property type="molecule type" value="Genomic_DNA"/>
</dbReference>
<evidence type="ECO:0000313" key="9">
    <source>
        <dbReference type="Proteomes" id="UP000659654"/>
    </source>
</evidence>
<reference evidence="7" key="2">
    <citation type="submission" date="2020-08" db="EMBL/GenBank/DDBJ databases">
        <authorList>
            <person name="Kikuchi T."/>
        </authorList>
    </citation>
    <scope>NUCLEOTIDE SEQUENCE</scope>
    <source>
        <strain evidence="6">Ka4C1</strain>
    </source>
</reference>
<organism evidence="8 10">
    <name type="scientific">Bursaphelenchus xylophilus</name>
    <name type="common">Pinewood nematode worm</name>
    <name type="synonym">Aphelenchoides xylophilus</name>
    <dbReference type="NCBI Taxonomy" id="6326"/>
    <lineage>
        <taxon>Eukaryota</taxon>
        <taxon>Metazoa</taxon>
        <taxon>Ecdysozoa</taxon>
        <taxon>Nematoda</taxon>
        <taxon>Chromadorea</taxon>
        <taxon>Rhabditida</taxon>
        <taxon>Tylenchina</taxon>
        <taxon>Tylenchomorpha</taxon>
        <taxon>Aphelenchoidea</taxon>
        <taxon>Aphelenchoididae</taxon>
        <taxon>Bursaphelenchus</taxon>
    </lineage>
</organism>
<gene>
    <name evidence="6" type="ORF">BXYJ_LOCUS3651</name>
</gene>
<protein>
    <submittedName>
        <fullName evidence="6">(pine wood nematode) hypothetical protein</fullName>
    </submittedName>
    <submittedName>
        <fullName evidence="10">AMP-binding domain-containing protein</fullName>
    </submittedName>
</protein>
<proteinExistence type="inferred from homology"/>
<dbReference type="EMBL" id="CAJFDI010000002">
    <property type="protein sequence ID" value="CAD5214681.1"/>
    <property type="molecule type" value="Genomic_DNA"/>
</dbReference>
<dbReference type="SUPFAM" id="SSF56801">
    <property type="entry name" value="Acetyl-CoA synthetase-like"/>
    <property type="match status" value="1"/>
</dbReference>
<dbReference type="PANTHER" id="PTHR24096">
    <property type="entry name" value="LONG-CHAIN-FATTY-ACID--COA LIGASE"/>
    <property type="match status" value="1"/>
</dbReference>
<dbReference type="GO" id="GO:0016405">
    <property type="term" value="F:CoA-ligase activity"/>
    <property type="evidence" value="ECO:0007669"/>
    <property type="project" value="TreeGrafter"/>
</dbReference>
<dbReference type="Gene3D" id="3.40.50.12780">
    <property type="entry name" value="N-terminal domain of ligase-like"/>
    <property type="match status" value="1"/>
</dbReference>
<dbReference type="AlphaFoldDB" id="A0A1I7RWB7"/>
<accession>A0A1I7RWB7</accession>
<dbReference type="Proteomes" id="UP000659654">
    <property type="component" value="Unassembled WGS sequence"/>
</dbReference>
<evidence type="ECO:0000256" key="1">
    <source>
        <dbReference type="ARBA" id="ARBA00004275"/>
    </source>
</evidence>
<evidence type="ECO:0000256" key="4">
    <source>
        <dbReference type="ARBA" id="ARBA00023140"/>
    </source>
</evidence>
<comment type="subcellular location">
    <subcellularLocation>
        <location evidence="1">Peroxisome</location>
    </subcellularLocation>
</comment>
<keyword evidence="4" id="KW-0576">Peroxisome</keyword>
<dbReference type="InterPro" id="IPR042099">
    <property type="entry name" value="ANL_N_sf"/>
</dbReference>
<feature type="domain" description="AMP-dependent synthetase/ligase" evidence="5">
    <location>
        <begin position="35"/>
        <end position="154"/>
    </location>
</feature>
<dbReference type="PANTHER" id="PTHR24096:SF149">
    <property type="entry name" value="AMP-BINDING DOMAIN-CONTAINING PROTEIN-RELATED"/>
    <property type="match status" value="1"/>
</dbReference>
<dbReference type="WBParaSite" id="BXY_0503000.1">
    <property type="protein sequence ID" value="BXY_0503000.1"/>
    <property type="gene ID" value="BXY_0503000"/>
</dbReference>
<evidence type="ECO:0000313" key="7">
    <source>
        <dbReference type="EMBL" id="CAG9095423.1"/>
    </source>
</evidence>
<keyword evidence="3" id="KW-0436">Ligase</keyword>
<comment type="similarity">
    <text evidence="2">Belongs to the ATP-dependent AMP-binding enzyme family.</text>
</comment>
<dbReference type="Proteomes" id="UP000095284">
    <property type="component" value="Unplaced"/>
</dbReference>
<dbReference type="SMR" id="A0A1I7RWB7"/>
<evidence type="ECO:0000259" key="5">
    <source>
        <dbReference type="Pfam" id="PF00501"/>
    </source>
</evidence>
<evidence type="ECO:0000313" key="8">
    <source>
        <dbReference type="Proteomes" id="UP000095284"/>
    </source>
</evidence>
<sequence length="189" mass="21639">MENKGVMKEALPHRRGEQVKVPEVPFHNLILGAIREIAKKEPNKVAFVHYDNPTIPNITYSQVQEQCQKLSRFLTDEKLLHKGQISAICLPNSYHFAVYFLGVAAVGGVTTGFSHKAKPSDWIYQLNNSEARVLLTNKDVFGKMRRVFSQLKFLKVSIALQYPKVFIIFGPSSYWTHNRTKLLYNQKFG</sequence>
<dbReference type="InterPro" id="IPR000873">
    <property type="entry name" value="AMP-dep_synth/lig_dom"/>
</dbReference>
<dbReference type="GO" id="GO:0005777">
    <property type="term" value="C:peroxisome"/>
    <property type="evidence" value="ECO:0007669"/>
    <property type="project" value="UniProtKB-SubCell"/>
</dbReference>